<keyword evidence="4" id="KW-0624">Polysaccharide degradation</keyword>
<evidence type="ECO:0000256" key="2">
    <source>
        <dbReference type="ARBA" id="ARBA00023001"/>
    </source>
</evidence>
<evidence type="ECO:0000256" key="4">
    <source>
        <dbReference type="ARBA" id="ARBA00023326"/>
    </source>
</evidence>
<sequence length="1506" mass="157870">MAVILGWLCAVPVAKPAEAASPATVKVTQIAAAQDNSIALKSDGTVIVWGTKIDSWAKPPAGLKDVVEVYAKDTTFMARKSNGTVAVWGGNDAGETNVPPGLNKVISMAAAGKHTLTVRETSILPGAGEVIGWGLNGNGQSTIPDAAKSSVTKVAAGAYYSMALKYNGTVVDWGTNGSGATSMPAGLSGVVAIDAGYMYALALKSNGTVVAWGKEYNGNGILNVPAGLNDVVAISANEAHALALKGNGTVVGWGDNQYGKAIPPAGLEDVIAISAGRNHSLALKRDGTVVSWGLQTSVPGDNELIGLTLAEGASSPAFSPSVTSYHYDIAPGVSSVHIKADLKDSAYSALYINDQLQPSGQSVEVTVPPTGSVIKVRVEPYMKPPKTYTLTVSRDREPPVIHFDPDGSAVPLRTITTAVQVTDATSGIDASTLEYAWSDSASAPVSGWDGFSLLPATQLAQFTHTGADGNWYLHVRARDYAGNSASKTSAPFLIDNSPPVVSVTMKTEDDNAVYPENTWTGKNVVITATATDSLSGIATLKYTLDGGKTWSDYSDLEPVTLTESGVHTIIFQASDAIGNVKLESRTVNISKGNFKLTPTMNKVNPDGSDGDAYKSGEWTNGSVKVLAAAEALENGPPIVTWSLNGEGENPFGLDAVFWQTGMNTVVFKVTDQLGNSSLSIPLAINIDKTPPTVAFSPDGNGTSARAASVTATVYDAGGSGLVISTLEYVWTQSNTTKPTDGWQLLSNGSLLTKEGVDGDWYLHVQGKDAAGNEVHAVSERFVLDNSALNSTISPSTADFDKNTTAQADIAITLSLNGNTLTGIRNESEELVRNTDYAVLGNTVMISRNYLATQPVGTTSLTFSFTGGVERMLTIAVSDTTVIPDENTPIISSATISPKAVRYDLDFPGDISAKITWNSAASVTNVVYGHVLLTTPADYSVSGEVLTIKDSYLAAQSFSEGDEVSFTIYFDQGNSAELTLDVVRNYTPGSNADLSILTVGGSRITDFDPDVLTYHVELPYGTLPGSMAATVGADADDRKAAVTITQAASLPGSATVQVTAEDEVTFKDYTVSFTLADAAPTPGTGTGTGGGGGGTAPTVTKPEIDLNGKPFDPTGIDTSKPSVTLEVEPRGGSAYASIPVSLLASFADQNAAFIIEIKTPYGSYRLPVHLASLIPSLKELLVKNNLTVEEVSFKISLTDKSGDKGLQAALADGLPNGKVIGAMVDYHLEIVNTKTGRTIGTADQFSQAIIRIIPMPGNVTAMPEQWGAFRYNGTTKKFEFVPATAVKLDGMWYVMIHSYSNSVYMVAENAVSFADVQEKHWAKSDVELAAAKGLVEGVGEGRYDPGKAVTRAEFTVMLVRALGRGGASANDGATSAGGNAPYRDIGAGAWYADAVAKAKALGLLDFAKGGSFKPNQALTREEMASMLAAVVALDKRPTATEEVNANDNSYKDMEIVNPAYQEDVRLMIRLQIMTGVSADSFDPQGQVTRAQAATVFIRTLQALGMVD</sequence>
<dbReference type="PROSITE" id="PS00626">
    <property type="entry name" value="RCC1_2"/>
    <property type="match status" value="1"/>
</dbReference>
<proteinExistence type="predicted"/>
<dbReference type="PROSITE" id="PS50012">
    <property type="entry name" value="RCC1_3"/>
    <property type="match status" value="4"/>
</dbReference>
<organism evidence="7 8">
    <name type="scientific">Cohnella cellulosilytica</name>
    <dbReference type="NCBI Taxonomy" id="986710"/>
    <lineage>
        <taxon>Bacteria</taxon>
        <taxon>Bacillati</taxon>
        <taxon>Bacillota</taxon>
        <taxon>Bacilli</taxon>
        <taxon>Bacillales</taxon>
        <taxon>Paenibacillaceae</taxon>
        <taxon>Cohnella</taxon>
    </lineage>
</organism>
<dbReference type="InterPro" id="IPR005102">
    <property type="entry name" value="Carbo-bd_X2"/>
</dbReference>
<feature type="signal peptide" evidence="5">
    <location>
        <begin position="1"/>
        <end position="19"/>
    </location>
</feature>
<reference evidence="8" key="1">
    <citation type="journal article" date="2019" name="Int. J. Syst. Evol. Microbiol.">
        <title>The Global Catalogue of Microorganisms (GCM) 10K type strain sequencing project: providing services to taxonomists for standard genome sequencing and annotation.</title>
        <authorList>
            <consortium name="The Broad Institute Genomics Platform"/>
            <consortium name="The Broad Institute Genome Sequencing Center for Infectious Disease"/>
            <person name="Wu L."/>
            <person name="Ma J."/>
        </authorList>
    </citation>
    <scope>NUCLEOTIDE SEQUENCE [LARGE SCALE GENOMIC DNA]</scope>
    <source>
        <strain evidence="8">KCTC 12907</strain>
    </source>
</reference>
<feature type="domain" description="SLH" evidence="6">
    <location>
        <begin position="1377"/>
        <end position="1440"/>
    </location>
</feature>
<feature type="domain" description="SLH" evidence="6">
    <location>
        <begin position="1446"/>
        <end position="1506"/>
    </location>
</feature>
<dbReference type="InterPro" id="IPR025883">
    <property type="entry name" value="Cadherin-like_domain"/>
</dbReference>
<name>A0ABW2F846_9BACL</name>
<evidence type="ECO:0000256" key="3">
    <source>
        <dbReference type="ARBA" id="ARBA00023277"/>
    </source>
</evidence>
<dbReference type="InterPro" id="IPR013783">
    <property type="entry name" value="Ig-like_fold"/>
</dbReference>
<dbReference type="PANTHER" id="PTHR45982:SF1">
    <property type="entry name" value="REGULATOR OF CHROMOSOME CONDENSATION"/>
    <property type="match status" value="1"/>
</dbReference>
<keyword evidence="3" id="KW-0119">Carbohydrate metabolism</keyword>
<dbReference type="PROSITE" id="PS51272">
    <property type="entry name" value="SLH"/>
    <property type="match status" value="3"/>
</dbReference>
<dbReference type="InterPro" id="IPR000408">
    <property type="entry name" value="Reg_chr_condens"/>
</dbReference>
<dbReference type="InterPro" id="IPR058094">
    <property type="entry name" value="Ig-like_OmpL47-like"/>
</dbReference>
<dbReference type="Pfam" id="PF03442">
    <property type="entry name" value="CBM_X2"/>
    <property type="match status" value="2"/>
</dbReference>
<accession>A0ABW2F846</accession>
<dbReference type="InterPro" id="IPR051553">
    <property type="entry name" value="Ran_GTPase-activating"/>
</dbReference>
<feature type="chain" id="PRO_5047186557" evidence="5">
    <location>
        <begin position="20"/>
        <end position="1506"/>
    </location>
</feature>
<gene>
    <name evidence="7" type="ORF">ACFQMJ_06695</name>
</gene>
<dbReference type="SUPFAM" id="SSF81296">
    <property type="entry name" value="E set domains"/>
    <property type="match status" value="2"/>
</dbReference>
<evidence type="ECO:0000313" key="8">
    <source>
        <dbReference type="Proteomes" id="UP001596378"/>
    </source>
</evidence>
<dbReference type="Pfam" id="PF13540">
    <property type="entry name" value="RCC1_2"/>
    <property type="match status" value="2"/>
</dbReference>
<dbReference type="Proteomes" id="UP001596378">
    <property type="component" value="Unassembled WGS sequence"/>
</dbReference>
<dbReference type="EMBL" id="JBHTAI010000003">
    <property type="protein sequence ID" value="MFC7148224.1"/>
    <property type="molecule type" value="Genomic_DNA"/>
</dbReference>
<evidence type="ECO:0000256" key="1">
    <source>
        <dbReference type="ARBA" id="ARBA00022729"/>
    </source>
</evidence>
<dbReference type="Gene3D" id="3.30.1920.20">
    <property type="match status" value="1"/>
</dbReference>
<dbReference type="Pfam" id="PF12733">
    <property type="entry name" value="Cadherin-like"/>
    <property type="match status" value="1"/>
</dbReference>
<protein>
    <submittedName>
        <fullName evidence="7">X2-like carbohydrate binding domain-containing protein</fullName>
    </submittedName>
</protein>
<dbReference type="InterPro" id="IPR001119">
    <property type="entry name" value="SLH_dom"/>
</dbReference>
<keyword evidence="1 5" id="KW-0732">Signal</keyword>
<evidence type="ECO:0000259" key="6">
    <source>
        <dbReference type="PROSITE" id="PS51272"/>
    </source>
</evidence>
<comment type="caution">
    <text evidence="7">The sequence shown here is derived from an EMBL/GenBank/DDBJ whole genome shotgun (WGS) entry which is preliminary data.</text>
</comment>
<dbReference type="Pfam" id="PF00395">
    <property type="entry name" value="SLH"/>
    <property type="match status" value="3"/>
</dbReference>
<dbReference type="SUPFAM" id="SSF50985">
    <property type="entry name" value="RCC1/BLIP-II"/>
    <property type="match status" value="1"/>
</dbReference>
<keyword evidence="2" id="KW-0136">Cellulose degradation</keyword>
<dbReference type="Gene3D" id="2.130.10.30">
    <property type="entry name" value="Regulator of chromosome condensation 1/beta-lactamase-inhibitor protein II"/>
    <property type="match status" value="2"/>
</dbReference>
<evidence type="ECO:0000256" key="5">
    <source>
        <dbReference type="SAM" id="SignalP"/>
    </source>
</evidence>
<dbReference type="InterPro" id="IPR009091">
    <property type="entry name" value="RCC1/BLIP-II"/>
</dbReference>
<dbReference type="PANTHER" id="PTHR45982">
    <property type="entry name" value="REGULATOR OF CHROMOSOME CONDENSATION"/>
    <property type="match status" value="1"/>
</dbReference>
<dbReference type="NCBIfam" id="NF047446">
    <property type="entry name" value="barrel_OmpL47"/>
    <property type="match status" value="1"/>
</dbReference>
<keyword evidence="8" id="KW-1185">Reference proteome</keyword>
<dbReference type="RefSeq" id="WP_378107270.1">
    <property type="nucleotide sequence ID" value="NZ_JBHSUP010000026.1"/>
</dbReference>
<dbReference type="InterPro" id="IPR014756">
    <property type="entry name" value="Ig_E-set"/>
</dbReference>
<feature type="domain" description="SLH" evidence="6">
    <location>
        <begin position="1308"/>
        <end position="1371"/>
    </location>
</feature>
<dbReference type="Gene3D" id="2.60.40.10">
    <property type="entry name" value="Immunoglobulins"/>
    <property type="match status" value="2"/>
</dbReference>
<evidence type="ECO:0000313" key="7">
    <source>
        <dbReference type="EMBL" id="MFC7148224.1"/>
    </source>
</evidence>